<feature type="transmembrane region" description="Helical" evidence="8">
    <location>
        <begin position="201"/>
        <end position="221"/>
    </location>
</feature>
<dbReference type="Pfam" id="PF01925">
    <property type="entry name" value="TauE"/>
    <property type="match status" value="1"/>
</dbReference>
<reference evidence="9 10" key="1">
    <citation type="submission" date="2021-04" db="EMBL/GenBank/DDBJ databases">
        <title>Whole genome sequence of Jiella sp. KSK16Y-1.</title>
        <authorList>
            <person name="Tuo L."/>
        </authorList>
    </citation>
    <scope>NUCLEOTIDE SEQUENCE [LARGE SCALE GENOMIC DNA]</scope>
    <source>
        <strain evidence="9 10">KSK16Y-1</strain>
    </source>
</reference>
<evidence type="ECO:0000256" key="4">
    <source>
        <dbReference type="ARBA" id="ARBA00022475"/>
    </source>
</evidence>
<dbReference type="EMBL" id="JAGJCF010000007">
    <property type="protein sequence ID" value="MBP0616283.1"/>
    <property type="molecule type" value="Genomic_DNA"/>
</dbReference>
<keyword evidence="7 8" id="KW-0472">Membrane</keyword>
<evidence type="ECO:0000256" key="1">
    <source>
        <dbReference type="ARBA" id="ARBA00004651"/>
    </source>
</evidence>
<dbReference type="InterPro" id="IPR052017">
    <property type="entry name" value="TSUP"/>
</dbReference>
<evidence type="ECO:0000256" key="7">
    <source>
        <dbReference type="ARBA" id="ARBA00023136"/>
    </source>
</evidence>
<comment type="caution">
    <text evidence="9">The sequence shown here is derived from an EMBL/GenBank/DDBJ whole genome shotgun (WGS) entry which is preliminary data.</text>
</comment>
<keyword evidence="5 8" id="KW-0812">Transmembrane</keyword>
<dbReference type="InterPro" id="IPR002781">
    <property type="entry name" value="TM_pro_TauE-like"/>
</dbReference>
<evidence type="ECO:0000256" key="8">
    <source>
        <dbReference type="RuleBase" id="RU363041"/>
    </source>
</evidence>
<evidence type="ECO:0000256" key="6">
    <source>
        <dbReference type="ARBA" id="ARBA00022989"/>
    </source>
</evidence>
<evidence type="ECO:0000313" key="9">
    <source>
        <dbReference type="EMBL" id="MBP0616283.1"/>
    </source>
</evidence>
<feature type="transmembrane region" description="Helical" evidence="8">
    <location>
        <begin position="174"/>
        <end position="195"/>
    </location>
</feature>
<dbReference type="PANTHER" id="PTHR30269:SF37">
    <property type="entry name" value="MEMBRANE TRANSPORTER PROTEIN"/>
    <property type="match status" value="1"/>
</dbReference>
<dbReference type="Proteomes" id="UP000678276">
    <property type="component" value="Unassembled WGS sequence"/>
</dbReference>
<sequence length="254" mass="26236">MFDFASSLPTEHVVLIAAFALIAGLARGFSGFGAALIFVPLASSLIGPKLAAPLLLIVDGIAASGLIPNALGRADIRGVAVMAIGAIVGIPLGTALLALVSPLTVRWFIAAMVTGLLVLLLSGWRYSGRRPPLLTVAVGWMSGMFTGAAGAGGPPVVAYWLGTGSDGAKVRANIVMFFAFGTLVTTVSYTVGGLFQWSLVPLAWAATPLYGLGLFTGSRLFGKASDRTYRWICYGLIAGATIISLPVLDPLLRS</sequence>
<feature type="transmembrane region" description="Helical" evidence="8">
    <location>
        <begin position="79"/>
        <end position="100"/>
    </location>
</feature>
<comment type="subcellular location">
    <subcellularLocation>
        <location evidence="1 8">Cell membrane</location>
        <topology evidence="1 8">Multi-pass membrane protein</topology>
    </subcellularLocation>
</comment>
<keyword evidence="3" id="KW-0813">Transport</keyword>
<feature type="transmembrane region" description="Helical" evidence="8">
    <location>
        <begin position="138"/>
        <end position="162"/>
    </location>
</feature>
<feature type="transmembrane region" description="Helical" evidence="8">
    <location>
        <begin position="228"/>
        <end position="248"/>
    </location>
</feature>
<feature type="transmembrane region" description="Helical" evidence="8">
    <location>
        <begin position="107"/>
        <end position="126"/>
    </location>
</feature>
<evidence type="ECO:0000313" key="10">
    <source>
        <dbReference type="Proteomes" id="UP000678276"/>
    </source>
</evidence>
<gene>
    <name evidence="9" type="ORF">J6595_11885</name>
</gene>
<evidence type="ECO:0000256" key="2">
    <source>
        <dbReference type="ARBA" id="ARBA00009142"/>
    </source>
</evidence>
<proteinExistence type="inferred from homology"/>
<dbReference type="PANTHER" id="PTHR30269">
    <property type="entry name" value="TRANSMEMBRANE PROTEIN YFCA"/>
    <property type="match status" value="1"/>
</dbReference>
<evidence type="ECO:0000256" key="5">
    <source>
        <dbReference type="ARBA" id="ARBA00022692"/>
    </source>
</evidence>
<keyword evidence="4 8" id="KW-1003">Cell membrane</keyword>
<keyword evidence="10" id="KW-1185">Reference proteome</keyword>
<evidence type="ECO:0000256" key="3">
    <source>
        <dbReference type="ARBA" id="ARBA00022448"/>
    </source>
</evidence>
<organism evidence="9 10">
    <name type="scientific">Jiella mangrovi</name>
    <dbReference type="NCBI Taxonomy" id="2821407"/>
    <lineage>
        <taxon>Bacteria</taxon>
        <taxon>Pseudomonadati</taxon>
        <taxon>Pseudomonadota</taxon>
        <taxon>Alphaproteobacteria</taxon>
        <taxon>Hyphomicrobiales</taxon>
        <taxon>Aurantimonadaceae</taxon>
        <taxon>Jiella</taxon>
    </lineage>
</organism>
<protein>
    <recommendedName>
        <fullName evidence="8">Probable membrane transporter protein</fullName>
    </recommendedName>
</protein>
<name>A0ABS4BHR3_9HYPH</name>
<accession>A0ABS4BHR3</accession>
<keyword evidence="6 8" id="KW-1133">Transmembrane helix</keyword>
<feature type="transmembrane region" description="Helical" evidence="8">
    <location>
        <begin position="12"/>
        <end position="38"/>
    </location>
</feature>
<comment type="similarity">
    <text evidence="2 8">Belongs to the 4-toluene sulfonate uptake permease (TSUP) (TC 2.A.102) family.</text>
</comment>